<evidence type="ECO:0000256" key="1">
    <source>
        <dbReference type="ARBA" id="ARBA00004138"/>
    </source>
</evidence>
<evidence type="ECO:0000313" key="10">
    <source>
        <dbReference type="Proteomes" id="UP000320475"/>
    </source>
</evidence>
<dbReference type="PANTHER" id="PTHR13720">
    <property type="entry name" value="WD-40 REPEAT PROTEIN"/>
    <property type="match status" value="1"/>
</dbReference>
<organism evidence="8 9">
    <name type="scientific">Synchytrium endobioticum</name>
    <dbReference type="NCBI Taxonomy" id="286115"/>
    <lineage>
        <taxon>Eukaryota</taxon>
        <taxon>Fungi</taxon>
        <taxon>Fungi incertae sedis</taxon>
        <taxon>Chytridiomycota</taxon>
        <taxon>Chytridiomycota incertae sedis</taxon>
        <taxon>Chytridiomycetes</taxon>
        <taxon>Synchytriales</taxon>
        <taxon>Synchytriaceae</taxon>
        <taxon>Synchytrium</taxon>
    </lineage>
</organism>
<evidence type="ECO:0000256" key="3">
    <source>
        <dbReference type="ARBA" id="ARBA00022737"/>
    </source>
</evidence>
<dbReference type="OrthoDB" id="6252103at2759"/>
<reference evidence="9 10" key="1">
    <citation type="journal article" date="2019" name="Sci. Rep.">
        <title>Comparative genomics of chytrid fungi reveal insights into the obligate biotrophic and pathogenic lifestyle of Synchytrium endobioticum.</title>
        <authorList>
            <person name="van de Vossenberg B.T.L.H."/>
            <person name="Warris S."/>
            <person name="Nguyen H.D.T."/>
            <person name="van Gent-Pelzer M.P.E."/>
            <person name="Joly D.L."/>
            <person name="van de Geest H.C."/>
            <person name="Bonants P.J.M."/>
            <person name="Smith D.S."/>
            <person name="Levesque C.A."/>
            <person name="van der Lee T.A.J."/>
        </authorList>
    </citation>
    <scope>NUCLEOTIDE SEQUENCE [LARGE SCALE GENOMIC DNA]</scope>
    <source>
        <strain evidence="7 10">LEV6574</strain>
        <strain evidence="8 9">MB42</strain>
    </source>
</reference>
<accession>A0A507DN53</accession>
<comment type="subcellular location">
    <subcellularLocation>
        <location evidence="1">Cell projection</location>
        <location evidence="1">Cilium</location>
    </subcellularLocation>
</comment>
<gene>
    <name evidence="7" type="ORF">SeLEV6574_g01977</name>
    <name evidence="8" type="ORF">SeMB42_g01502</name>
</gene>
<keyword evidence="4" id="KW-0966">Cell projection</keyword>
<protein>
    <recommendedName>
        <fullName evidence="5">Cilia- and flagella-associated protein 251</fullName>
    </recommendedName>
</protein>
<dbReference type="InterPro" id="IPR001680">
    <property type="entry name" value="WD40_rpt"/>
</dbReference>
<dbReference type="Gene3D" id="1.10.238.10">
    <property type="entry name" value="EF-hand"/>
    <property type="match status" value="1"/>
</dbReference>
<evidence type="ECO:0000313" key="8">
    <source>
        <dbReference type="EMBL" id="TPX52310.1"/>
    </source>
</evidence>
<dbReference type="Proteomes" id="UP000320475">
    <property type="component" value="Unassembled WGS sequence"/>
</dbReference>
<dbReference type="STRING" id="286115.A0A507DN53"/>
<dbReference type="Pfam" id="PF00400">
    <property type="entry name" value="WD40"/>
    <property type="match status" value="3"/>
</dbReference>
<dbReference type="GO" id="GO:0031514">
    <property type="term" value="C:motile cilium"/>
    <property type="evidence" value="ECO:0007669"/>
    <property type="project" value="TreeGrafter"/>
</dbReference>
<keyword evidence="2" id="KW-0853">WD repeat</keyword>
<evidence type="ECO:0000256" key="4">
    <source>
        <dbReference type="ARBA" id="ARBA00023273"/>
    </source>
</evidence>
<evidence type="ECO:0000256" key="5">
    <source>
        <dbReference type="ARBA" id="ARBA00040994"/>
    </source>
</evidence>
<dbReference type="InterPro" id="IPR036322">
    <property type="entry name" value="WD40_repeat_dom_sf"/>
</dbReference>
<proteinExistence type="predicted"/>
<dbReference type="InterPro" id="IPR050630">
    <property type="entry name" value="WD_repeat_EMAP"/>
</dbReference>
<evidence type="ECO:0000256" key="6">
    <source>
        <dbReference type="SAM" id="MobiDB-lite"/>
    </source>
</evidence>
<feature type="region of interest" description="Disordered" evidence="6">
    <location>
        <begin position="330"/>
        <end position="349"/>
    </location>
</feature>
<dbReference type="PANTHER" id="PTHR13720:SF13">
    <property type="entry name" value="CILIA- AND FLAGELLA-ASSOCIATED PROTEIN 251"/>
    <property type="match status" value="1"/>
</dbReference>
<dbReference type="AlphaFoldDB" id="A0A507DN53"/>
<evidence type="ECO:0000313" key="7">
    <source>
        <dbReference type="EMBL" id="TPX48567.1"/>
    </source>
</evidence>
<comment type="caution">
    <text evidence="8">The sequence shown here is derived from an EMBL/GenBank/DDBJ whole genome shotgun (WGS) entry which is preliminary data.</text>
</comment>
<evidence type="ECO:0000313" key="9">
    <source>
        <dbReference type="Proteomes" id="UP000317494"/>
    </source>
</evidence>
<dbReference type="SUPFAM" id="SSF50978">
    <property type="entry name" value="WD40 repeat-like"/>
    <property type="match status" value="2"/>
</dbReference>
<keyword evidence="3" id="KW-0677">Repeat</keyword>
<dbReference type="EMBL" id="QEAN01000039">
    <property type="protein sequence ID" value="TPX52310.1"/>
    <property type="molecule type" value="Genomic_DNA"/>
</dbReference>
<sequence>MATTSEDVQSQLSPNTLTLQWTFGLASNPTCSVYQLPNVDATTKARKLFYATSHTAVIRSLNDHDKQTLLQGHCHTVSSTALSPSGRFLATADHGPQSLLAVWDTQAEGPSVSAVTFDTFDGRYLATLGHDEEQTIYIWDWTTSAQPIATITVSGPRQNIIRFSPTDKYEISTTGNGGCSFFRFSPPSTLTQLIPAMDSNNPNQTSLNFSIPGYATNPPTALSGTTHGQIVLWKSAAATDQPKTILKVVKIHRGCITGLETLPDGSIVTSGSDGCIYVHDDKMRVIWTLDKLSCGPIDCISLIRGSEMTEVILATPSAYVYSLDLAPSTSRLAPQPASRKDAKLTSVKSMVNSKSSTTPQLRELFKGIAKKSSVVVCWPATTNFLVGHGAGVQIWDSSSRRSICSRTFGAITTQLPKSPSNNETMEKEEVTSACFSADGSSLAVGFSNGNLRFLQPSNLLDQPSPSTFSASKTHIQMMTFSPDGSHFAVADASFAVALFKKQVNGNWEMLGRCRAHTKDVVGVVFVSDKDSGSRLLSVGSDRFLAEYDVAQSTVSDGLRLCQFFKIEQTARPTAVTVLPDLQDTKGPSRLLVATDAHKLRLLDIEGHAWRRTVLGPPIPGKVAWMELLPPVQGSSLRYIIFRSDRKYIGLIKLPLDGNPYRTATVLAHPSAISSCSVSVDGSRVLTCGLNDGAVHLWKIDYGALEIRAASGGTGVYPFLELVDVDPAVRQAFVKEAEDFFYYCQILEQGEDTTEKRYVSDRISLEQVSNFMRALGYYPSEQDCEDLIREMQFGDLEYGGQVKEGFTLPDLIRLFVNYRPVAEVAEATLNLALETADTMHPSHHIDEDGTLAVSEDASIRRESLIALLQKHGEVMTREELDNALEHLTLSDAKVSRSSKWARAEFIDKVLGMEKFL</sequence>
<dbReference type="InterPro" id="IPR015943">
    <property type="entry name" value="WD40/YVTN_repeat-like_dom_sf"/>
</dbReference>
<name>A0A507DN53_9FUNG</name>
<dbReference type="Gene3D" id="2.130.10.10">
    <property type="entry name" value="YVTN repeat-like/Quinoprotein amine dehydrogenase"/>
    <property type="match status" value="2"/>
</dbReference>
<dbReference type="VEuPathDB" id="FungiDB:SeMB42_g01502"/>
<evidence type="ECO:0000256" key="2">
    <source>
        <dbReference type="ARBA" id="ARBA00022574"/>
    </source>
</evidence>
<dbReference type="Proteomes" id="UP000317494">
    <property type="component" value="Unassembled WGS sequence"/>
</dbReference>
<keyword evidence="9" id="KW-1185">Reference proteome</keyword>
<dbReference type="EMBL" id="QEAM01000050">
    <property type="protein sequence ID" value="TPX48567.1"/>
    <property type="molecule type" value="Genomic_DNA"/>
</dbReference>
<dbReference type="SMART" id="SM00320">
    <property type="entry name" value="WD40"/>
    <property type="match status" value="7"/>
</dbReference>